<comment type="caution">
    <text evidence="1">The sequence shown here is derived from an EMBL/GenBank/DDBJ whole genome shotgun (WGS) entry which is preliminary data.</text>
</comment>
<name>A0A9Q1IFE6_SYNKA</name>
<accession>A0A9Q1IFE6</accession>
<protein>
    <submittedName>
        <fullName evidence="1">Uncharacterized protein</fullName>
    </submittedName>
</protein>
<dbReference type="EMBL" id="JAINUF010000016">
    <property type="protein sequence ID" value="KAJ8339808.1"/>
    <property type="molecule type" value="Genomic_DNA"/>
</dbReference>
<proteinExistence type="predicted"/>
<dbReference type="Proteomes" id="UP001152622">
    <property type="component" value="Chromosome 16"/>
</dbReference>
<sequence length="110" mass="13022">MGETFICDGCQRNIKLQDEALLLQRQLKERDKLMADMLADHATPPRQSEEQGRPNRQYFFETPLPHYRPHYRAMYRPPIHPLPPLTTLPPLRCMAAIQFYRWLPLLPLIV</sequence>
<evidence type="ECO:0000313" key="2">
    <source>
        <dbReference type="Proteomes" id="UP001152622"/>
    </source>
</evidence>
<reference evidence="1" key="1">
    <citation type="journal article" date="2023" name="Science">
        <title>Genome structures resolve the early diversification of teleost fishes.</title>
        <authorList>
            <person name="Parey E."/>
            <person name="Louis A."/>
            <person name="Montfort J."/>
            <person name="Bouchez O."/>
            <person name="Roques C."/>
            <person name="Iampietro C."/>
            <person name="Lluch J."/>
            <person name="Castinel A."/>
            <person name="Donnadieu C."/>
            <person name="Desvignes T."/>
            <person name="Floi Bucao C."/>
            <person name="Jouanno E."/>
            <person name="Wen M."/>
            <person name="Mejri S."/>
            <person name="Dirks R."/>
            <person name="Jansen H."/>
            <person name="Henkel C."/>
            <person name="Chen W.J."/>
            <person name="Zahm M."/>
            <person name="Cabau C."/>
            <person name="Klopp C."/>
            <person name="Thompson A.W."/>
            <person name="Robinson-Rechavi M."/>
            <person name="Braasch I."/>
            <person name="Lecointre G."/>
            <person name="Bobe J."/>
            <person name="Postlethwait J.H."/>
            <person name="Berthelot C."/>
            <person name="Roest Crollius H."/>
            <person name="Guiguen Y."/>
        </authorList>
    </citation>
    <scope>NUCLEOTIDE SEQUENCE</scope>
    <source>
        <strain evidence="1">WJC10195</strain>
    </source>
</reference>
<gene>
    <name evidence="1" type="ORF">SKAU_G00344410</name>
</gene>
<organism evidence="1 2">
    <name type="scientific">Synaphobranchus kaupii</name>
    <name type="common">Kaup's arrowtooth eel</name>
    <dbReference type="NCBI Taxonomy" id="118154"/>
    <lineage>
        <taxon>Eukaryota</taxon>
        <taxon>Metazoa</taxon>
        <taxon>Chordata</taxon>
        <taxon>Craniata</taxon>
        <taxon>Vertebrata</taxon>
        <taxon>Euteleostomi</taxon>
        <taxon>Actinopterygii</taxon>
        <taxon>Neopterygii</taxon>
        <taxon>Teleostei</taxon>
        <taxon>Anguilliformes</taxon>
        <taxon>Synaphobranchidae</taxon>
        <taxon>Synaphobranchus</taxon>
    </lineage>
</organism>
<keyword evidence="2" id="KW-1185">Reference proteome</keyword>
<evidence type="ECO:0000313" key="1">
    <source>
        <dbReference type="EMBL" id="KAJ8339808.1"/>
    </source>
</evidence>
<dbReference type="AlphaFoldDB" id="A0A9Q1IFE6"/>